<sequence>MNTALTFLNFDGTLKRQKRLTCYAGEWIDFSDLSSTQGYCAPSSLQKIQRRLQNRKNKGITFIGNGNYHYVTYLLLAELNQPFSLLLFDHHSDLSPMDDLSIISCGSWVSFALKTLPMLQRVVIIGAHSQAKQIVQTSPKVTIISEQEINQWQLATVEARLRLLLQNEPVYISVDKDVLDEKSAVTNWDQGSMNLRQLLYLIRDLRQSNAILGVDVCGELPLSPLDFFSVEVIEQIQKNERANRAIVEVISAS</sequence>
<keyword evidence="3" id="KW-1185">Reference proteome</keyword>
<dbReference type="Pfam" id="PF00491">
    <property type="entry name" value="Arginase"/>
    <property type="match status" value="1"/>
</dbReference>
<name>A0A938XTW4_9BACL</name>
<organism evidence="2 3">
    <name type="scientific">Brevibacillus fulvus</name>
    <dbReference type="NCBI Taxonomy" id="1125967"/>
    <lineage>
        <taxon>Bacteria</taxon>
        <taxon>Bacillati</taxon>
        <taxon>Bacillota</taxon>
        <taxon>Bacilli</taxon>
        <taxon>Bacillales</taxon>
        <taxon>Paenibacillaceae</taxon>
        <taxon>Brevibacillus</taxon>
    </lineage>
</organism>
<reference evidence="2" key="1">
    <citation type="submission" date="2021-01" db="EMBL/GenBank/DDBJ databases">
        <title>Genomic Encyclopedia of Type Strains, Phase IV (KMG-IV): sequencing the most valuable type-strain genomes for metagenomic binning, comparative biology and taxonomic classification.</title>
        <authorList>
            <person name="Goeker M."/>
        </authorList>
    </citation>
    <scope>NUCLEOTIDE SEQUENCE</scope>
    <source>
        <strain evidence="2">DSM 25523</strain>
    </source>
</reference>
<evidence type="ECO:0000313" key="3">
    <source>
        <dbReference type="Proteomes" id="UP000717624"/>
    </source>
</evidence>
<dbReference type="AlphaFoldDB" id="A0A938XTW4"/>
<comment type="similarity">
    <text evidence="1">Belongs to the arginase family.</text>
</comment>
<dbReference type="RefSeq" id="WP_204518165.1">
    <property type="nucleotide sequence ID" value="NZ_BAABIN010000002.1"/>
</dbReference>
<evidence type="ECO:0000256" key="1">
    <source>
        <dbReference type="PROSITE-ProRule" id="PRU00742"/>
    </source>
</evidence>
<dbReference type="InterPro" id="IPR006035">
    <property type="entry name" value="Ureohydrolase"/>
</dbReference>
<dbReference type="PANTHER" id="PTHR11358">
    <property type="entry name" value="ARGINASE/AGMATINASE"/>
    <property type="match status" value="1"/>
</dbReference>
<evidence type="ECO:0000313" key="2">
    <source>
        <dbReference type="EMBL" id="MBM7590408.1"/>
    </source>
</evidence>
<dbReference type="GO" id="GO:0046872">
    <property type="term" value="F:metal ion binding"/>
    <property type="evidence" value="ECO:0007669"/>
    <property type="project" value="InterPro"/>
</dbReference>
<comment type="caution">
    <text evidence="2">The sequence shown here is derived from an EMBL/GenBank/DDBJ whole genome shotgun (WGS) entry which is preliminary data.</text>
</comment>
<protein>
    <submittedName>
        <fullName evidence="2">Arginase family enzyme</fullName>
    </submittedName>
</protein>
<dbReference type="Proteomes" id="UP000717624">
    <property type="component" value="Unassembled WGS sequence"/>
</dbReference>
<dbReference type="PROSITE" id="PS51409">
    <property type="entry name" value="ARGINASE_2"/>
    <property type="match status" value="1"/>
</dbReference>
<dbReference type="PANTHER" id="PTHR11358:SF41">
    <property type="entry name" value="ARGINASE"/>
    <property type="match status" value="1"/>
</dbReference>
<dbReference type="InterPro" id="IPR023696">
    <property type="entry name" value="Ureohydrolase_dom_sf"/>
</dbReference>
<accession>A0A938XTW4</accession>
<dbReference type="EMBL" id="JAFBEB010000006">
    <property type="protein sequence ID" value="MBM7590408.1"/>
    <property type="molecule type" value="Genomic_DNA"/>
</dbReference>
<dbReference type="GO" id="GO:0033389">
    <property type="term" value="P:putrescine biosynthetic process from arginine, via agmatine"/>
    <property type="evidence" value="ECO:0007669"/>
    <property type="project" value="TreeGrafter"/>
</dbReference>
<dbReference type="GO" id="GO:0008783">
    <property type="term" value="F:agmatinase activity"/>
    <property type="evidence" value="ECO:0007669"/>
    <property type="project" value="TreeGrafter"/>
</dbReference>
<dbReference type="Gene3D" id="3.40.800.10">
    <property type="entry name" value="Ureohydrolase domain"/>
    <property type="match status" value="1"/>
</dbReference>
<proteinExistence type="inferred from homology"/>
<gene>
    <name evidence="2" type="ORF">JOD01_002012</name>
</gene>
<dbReference type="SUPFAM" id="SSF52768">
    <property type="entry name" value="Arginase/deacetylase"/>
    <property type="match status" value="1"/>
</dbReference>